<dbReference type="Gene3D" id="1.25.40.20">
    <property type="entry name" value="Ankyrin repeat-containing domain"/>
    <property type="match status" value="3"/>
</dbReference>
<dbReference type="PROSITE" id="PS50088">
    <property type="entry name" value="ANK_REPEAT"/>
    <property type="match status" value="1"/>
</dbReference>
<proteinExistence type="predicted"/>
<reference evidence="3" key="1">
    <citation type="submission" date="2020-06" db="EMBL/GenBank/DDBJ databases">
        <title>Draft genome of Bugula neritina, a colonial animal packing powerful symbionts and potential medicines.</title>
        <authorList>
            <person name="Rayko M."/>
        </authorList>
    </citation>
    <scope>NUCLEOTIDE SEQUENCE [LARGE SCALE GENOMIC DNA]</scope>
    <source>
        <strain evidence="3">Kwan_BN1</strain>
    </source>
</reference>
<dbReference type="InterPro" id="IPR002110">
    <property type="entry name" value="Ankyrin_rpt"/>
</dbReference>
<keyword evidence="1" id="KW-0040">ANK repeat</keyword>
<feature type="compositionally biased region" description="Polar residues" evidence="2">
    <location>
        <begin position="843"/>
        <end position="870"/>
    </location>
</feature>
<evidence type="ECO:0000313" key="3">
    <source>
        <dbReference type="EMBL" id="KAF6025908.1"/>
    </source>
</evidence>
<evidence type="ECO:0000313" key="4">
    <source>
        <dbReference type="Proteomes" id="UP000593567"/>
    </source>
</evidence>
<feature type="region of interest" description="Disordered" evidence="2">
    <location>
        <begin position="776"/>
        <end position="804"/>
    </location>
</feature>
<dbReference type="EMBL" id="VXIV02002399">
    <property type="protein sequence ID" value="KAF6025908.1"/>
    <property type="molecule type" value="Genomic_DNA"/>
</dbReference>
<feature type="compositionally biased region" description="Basic and acidic residues" evidence="2">
    <location>
        <begin position="1"/>
        <end position="11"/>
    </location>
</feature>
<dbReference type="Pfam" id="PF12796">
    <property type="entry name" value="Ank_2"/>
    <property type="match status" value="3"/>
</dbReference>
<evidence type="ECO:0000256" key="2">
    <source>
        <dbReference type="SAM" id="MobiDB-lite"/>
    </source>
</evidence>
<feature type="region of interest" description="Disordered" evidence="2">
    <location>
        <begin position="843"/>
        <end position="871"/>
    </location>
</feature>
<dbReference type="InterPro" id="IPR036770">
    <property type="entry name" value="Ankyrin_rpt-contain_sf"/>
</dbReference>
<feature type="repeat" description="ANK" evidence="1">
    <location>
        <begin position="581"/>
        <end position="603"/>
    </location>
</feature>
<accession>A0A7J7JKM7</accession>
<dbReference type="PANTHER" id="PTHR24121">
    <property type="entry name" value="NO MECHANORECEPTOR POTENTIAL C, ISOFORM D-RELATED"/>
    <property type="match status" value="1"/>
</dbReference>
<name>A0A7J7JKM7_BUGNE</name>
<dbReference type="PANTHER" id="PTHR24121:SF23">
    <property type="entry name" value="NO MECHANORECEPTOR POTENTIAL C, ISOFORM H"/>
    <property type="match status" value="1"/>
</dbReference>
<feature type="region of interest" description="Disordered" evidence="2">
    <location>
        <begin position="1"/>
        <end position="63"/>
    </location>
</feature>
<protein>
    <submittedName>
        <fullName evidence="3">Uncharacterized protein</fullName>
    </submittedName>
</protein>
<sequence>MASKESKDHQKSLGASGTKPKRSKVSSQPPTASTSKAPTAPHTSPGPKGEAKAEALVREDDKKSKAAREPLIALIKDRYRLSKDPISLCQTECNEELMEAETHKLLMFANSLRDDYIIKRYADLQNNMYFPVESAAVWMKLMVKLANSSATEQKSCLVDLHRQSLKDGKSNGKAAFTLQPQAEPVAFHFEKYSNPEVSFEVESSADGLQELICDLDKTSYMCARCLADREDEGKTLCIVELLGYYLVHQLKVKILTERSVEMTQNEVFKFIQILTSIRYGEYREENVVTELKKCLPSISFEERYRLLCEYEAIHKAAGGGHTDTIKCLLDGVSVEQKVELLNIQNSGDETAIHNVARGGHTDIIKCLLDGVSVEQKVELLKIQDCIDETAIHCAAMRGDTDIIKCLLDGVSVEQKVELLKIQGSEDDTVIHRAAWGGHTDTIKCLLNDVSVEQKVELLKIQGSEDDTVIHSAAGQGHTDIIKCLLDGVSVEQKVELLKIQGSEDDTVIHSAAGQGHTDTIKCLLDGVSVEQKVELLKIQDSRDKTVIHNASEKGHTDIIKCLLDGVSVEQKVELLKIQDISGDTVIHFAARGGHTDTIKCLLDGVSVEQKVELLKIQDCIDETAIHCAARGGDTDIIKCLLDGVSVEQKVELLKIQDCIDETAIHCAAWGGDTDIIKCLLDGVSVKQKVELLRIQDIDDHTVIQEAAKANQTEILSSLRSQLTREQQIGLFNIANHSDRILLDVSGNNEIFGPQTFASTEQRADAVNQVPDFWKEQTHHSWPPYQPTSTQRWQPPHPAQPCSSQTVPLVHLQPSAIPQSHMQAKPLNHTGSFLSMPYLTTPSTSQCFPRPENSTLGLPSQSSQLNAPSFNHSEDWSPFNPPSFNMPSTSSPHLDGEGNIHKKAEIYFRELPPSMFKLSNNVSPEVNLHSFRSTETETKQDFNSLLKSNTTSTAIDFTQESNSFIRVHDFKKQRDEVLFMKRSADPEMTFLPPHKYQKTSFEAPNQSTALSHDQLVADTESSQLGQLNTVVPRQAFSSVAAPHERVSADNTMNNMTQSAGVIGSVVADIPATVGVHQAVSPPTRLDKSFKSKVKNCKVTVKVQGENTVYSFEDHMTIGDLRRSIKEDSETGVLCSVVDEDKSRCSDSLRLGLVDVPFSIFVGDQETLVTERTNDKQAGQELSAPNAANNFQYVQTPEQAIQLMEYVHNQLTSKRAKSIHDALKPTGKCRKTIDRFRYIYYLNVLDVDKLNEIIGQWMDNAKKGGMCALGKLCEQSTDWSKVVEAANDGKLTIFGMKKSK</sequence>
<dbReference type="SUPFAM" id="SSF48403">
    <property type="entry name" value="Ankyrin repeat"/>
    <property type="match status" value="1"/>
</dbReference>
<evidence type="ECO:0000256" key="1">
    <source>
        <dbReference type="PROSITE-ProRule" id="PRU00023"/>
    </source>
</evidence>
<dbReference type="SMART" id="SM00248">
    <property type="entry name" value="ANK"/>
    <property type="match status" value="10"/>
</dbReference>
<organism evidence="3 4">
    <name type="scientific">Bugula neritina</name>
    <name type="common">Brown bryozoan</name>
    <name type="synonym">Sertularia neritina</name>
    <dbReference type="NCBI Taxonomy" id="10212"/>
    <lineage>
        <taxon>Eukaryota</taxon>
        <taxon>Metazoa</taxon>
        <taxon>Spiralia</taxon>
        <taxon>Lophotrochozoa</taxon>
        <taxon>Bryozoa</taxon>
        <taxon>Gymnolaemata</taxon>
        <taxon>Cheilostomatida</taxon>
        <taxon>Flustrina</taxon>
        <taxon>Buguloidea</taxon>
        <taxon>Bugulidae</taxon>
        <taxon>Bugula</taxon>
    </lineage>
</organism>
<gene>
    <name evidence="3" type="ORF">EB796_015781</name>
</gene>
<keyword evidence="4" id="KW-1185">Reference proteome</keyword>
<comment type="caution">
    <text evidence="3">The sequence shown here is derived from an EMBL/GenBank/DDBJ whole genome shotgun (WGS) entry which is preliminary data.</text>
</comment>
<dbReference type="Pfam" id="PF00023">
    <property type="entry name" value="Ank"/>
    <property type="match status" value="1"/>
</dbReference>
<dbReference type="Proteomes" id="UP000593567">
    <property type="component" value="Unassembled WGS sequence"/>
</dbReference>
<dbReference type="PROSITE" id="PS50297">
    <property type="entry name" value="ANK_REP_REGION"/>
    <property type="match status" value="1"/>
</dbReference>
<dbReference type="OrthoDB" id="194358at2759"/>
<feature type="compositionally biased region" description="Basic and acidic residues" evidence="2">
    <location>
        <begin position="49"/>
        <end position="63"/>
    </location>
</feature>
<feature type="compositionally biased region" description="Polar residues" evidence="2">
    <location>
        <begin position="25"/>
        <end position="37"/>
    </location>
</feature>